<dbReference type="PROSITE" id="PS51257">
    <property type="entry name" value="PROKAR_LIPOPROTEIN"/>
    <property type="match status" value="1"/>
</dbReference>
<comment type="caution">
    <text evidence="2">The sequence shown here is derived from an EMBL/GenBank/DDBJ whole genome shotgun (WGS) entry which is preliminary data.</text>
</comment>
<accession>A0A9W4TR54</accession>
<sequence length="710" mass="77034">MNFKLFSSIGVGLLLSCATFIFLAQAKDYKSNNNIQASQIKIATQYQAVDGSIINRPLIKMVPDATSSFTLGKEMVQFGGDYDSNKHLVPTGLSIYGRPYSNYNAGCTLCVFSSAGGMSGGSGQAAISGKDYRGGATAISRNDMTTVGFYHFDENSSARVVAQAASFGSGVVNLSSPMTNAEMSQLHVGMYVATNVIDPTIVSKGDFIRPKRYWGFIKSWDANHIYVYDWAVPGKNDKSDGQIPDMNYLDNQLSEYKVPMIFVGVPNGVMAENEFLTADGTKVLGDKATAVANSFQREEFDFRAHDWTKPKSLLFHGWVTSFECRPNCDPNALAEDSFAYLVNGPDGLPKAYVAQMGGDALEFSGFSTFIGGNGPPLPFDVKGNSTSSVVLGSNHIMSSFASRVPGGHILHMSTIVNTEVAGAKNWSDYGVRLVMDVDSQRDRKKGLYKGSRMGSIAFNYNGAHYGGVCLLGSDSNQGLCQEGDGSVSFAKQIYAEENAFFHKRIFTASASYDPAQKSVNGQGTMQTWNEYYPGNAHTEFTNIDSTNAYGGFDFYNIHTASSIENAQPLVRFGIRDSFFNIYPTMKQGLSISASKKILFKNNDDSKGVYLTLDSSNYTSDDQAAGKPDTRGDLLIGSELADGANIRGVNGYYGKSLTVTQQVSATKFHEQLSTPSSSSEACSAGDFKDDVNYHYVCVAANKWKRVALSDF</sequence>
<keyword evidence="1" id="KW-0732">Signal</keyword>
<dbReference type="EMBL" id="CAMXCS010000009">
    <property type="protein sequence ID" value="CAI3958929.1"/>
    <property type="molecule type" value="Genomic_DNA"/>
</dbReference>
<evidence type="ECO:0000313" key="2">
    <source>
        <dbReference type="EMBL" id="CAI3955789.1"/>
    </source>
</evidence>
<protein>
    <submittedName>
        <fullName evidence="2">Uncharacterized protein</fullName>
    </submittedName>
</protein>
<dbReference type="EMBL" id="CAMXCM010000009">
    <property type="protein sequence ID" value="CAI3955789.1"/>
    <property type="molecule type" value="Genomic_DNA"/>
</dbReference>
<dbReference type="Proteomes" id="UP001154255">
    <property type="component" value="Unassembled WGS sequence"/>
</dbReference>
<reference evidence="2" key="1">
    <citation type="submission" date="2022-10" db="EMBL/GenBank/DDBJ databases">
        <authorList>
            <person name="Botero Cardona J."/>
        </authorList>
    </citation>
    <scope>NUCLEOTIDE SEQUENCE</scope>
    <source>
        <strain evidence="2">LMG 31819</strain>
        <strain evidence="3">R-53529</strain>
    </source>
</reference>
<dbReference type="RefSeq" id="WP_271790591.1">
    <property type="nucleotide sequence ID" value="NZ_CAMXCM010000009.1"/>
</dbReference>
<feature type="chain" id="PRO_5040895421" evidence="1">
    <location>
        <begin position="27"/>
        <end position="710"/>
    </location>
</feature>
<evidence type="ECO:0000313" key="4">
    <source>
        <dbReference type="Proteomes" id="UP001154255"/>
    </source>
</evidence>
<gene>
    <name evidence="3" type="ORF">R53529_LOCUS2175</name>
    <name evidence="2" type="ORF">R53530_LOCUS2111</name>
</gene>
<evidence type="ECO:0000256" key="1">
    <source>
        <dbReference type="SAM" id="SignalP"/>
    </source>
</evidence>
<name>A0A9W4TR54_9PROT</name>
<dbReference type="AlphaFoldDB" id="A0A9W4TR54"/>
<evidence type="ECO:0000313" key="5">
    <source>
        <dbReference type="Proteomes" id="UP001154259"/>
    </source>
</evidence>
<dbReference type="Proteomes" id="UP001154259">
    <property type="component" value="Unassembled WGS sequence"/>
</dbReference>
<keyword evidence="5" id="KW-1185">Reference proteome</keyword>
<evidence type="ECO:0000313" key="3">
    <source>
        <dbReference type="EMBL" id="CAI3958929.1"/>
    </source>
</evidence>
<organism evidence="2 4">
    <name type="scientific">Commensalibacter communis</name>
    <dbReference type="NCBI Taxonomy" id="2972786"/>
    <lineage>
        <taxon>Bacteria</taxon>
        <taxon>Pseudomonadati</taxon>
        <taxon>Pseudomonadota</taxon>
        <taxon>Alphaproteobacteria</taxon>
        <taxon>Acetobacterales</taxon>
        <taxon>Acetobacteraceae</taxon>
    </lineage>
</organism>
<feature type="signal peptide" evidence="1">
    <location>
        <begin position="1"/>
        <end position="26"/>
    </location>
</feature>
<proteinExistence type="predicted"/>